<dbReference type="GO" id="GO:0052726">
    <property type="term" value="F:inositol-1,3,4-trisphosphate 5-kinase activity"/>
    <property type="evidence" value="ECO:0007669"/>
    <property type="project" value="InterPro"/>
</dbReference>
<comment type="catalytic activity">
    <reaction evidence="9">
        <text>1D-myo-inositol 3,4,5,6-tetrakisphosphate + ATP = 1D-myo-inositol 1,3,4,5,6-pentakisphosphate + ADP + H(+)</text>
        <dbReference type="Rhea" id="RHEA:12452"/>
        <dbReference type="ChEBI" id="CHEBI:15378"/>
        <dbReference type="ChEBI" id="CHEBI:30616"/>
        <dbReference type="ChEBI" id="CHEBI:57539"/>
        <dbReference type="ChEBI" id="CHEBI:57733"/>
        <dbReference type="ChEBI" id="CHEBI:456216"/>
        <dbReference type="EC" id="2.7.1.134"/>
    </reaction>
</comment>
<evidence type="ECO:0000259" key="12">
    <source>
        <dbReference type="PROSITE" id="PS50975"/>
    </source>
</evidence>
<evidence type="ECO:0000256" key="3">
    <source>
        <dbReference type="ARBA" id="ARBA00022723"/>
    </source>
</evidence>
<dbReference type="GO" id="GO:0005524">
    <property type="term" value="F:ATP binding"/>
    <property type="evidence" value="ECO:0007669"/>
    <property type="project" value="UniProtKB-UniRule"/>
</dbReference>
<keyword evidence="4 9" id="KW-0547">Nucleotide-binding</keyword>
<gene>
    <name evidence="13" type="ORF">GSBLH_T00006135001</name>
</gene>
<feature type="binding site" evidence="10">
    <location>
        <position position="177"/>
    </location>
    <ligand>
        <name>1D-myo-inositol 1,3,4-trisphosphate</name>
        <dbReference type="ChEBI" id="CHEBI:58414"/>
    </ligand>
</feature>
<dbReference type="RefSeq" id="XP_012894555.1">
    <property type="nucleotide sequence ID" value="XM_013039101.1"/>
</dbReference>
<evidence type="ECO:0000256" key="1">
    <source>
        <dbReference type="ARBA" id="ARBA00009601"/>
    </source>
</evidence>
<feature type="binding site" evidence="11">
    <location>
        <position position="276"/>
    </location>
    <ligand>
        <name>Mg(2+)</name>
        <dbReference type="ChEBI" id="CHEBI:18420"/>
        <label>2</label>
    </ligand>
</feature>
<keyword evidence="5 9" id="KW-0418">Kinase</keyword>
<dbReference type="PIRSF" id="PIRSF038186">
    <property type="entry name" value="ITPK"/>
    <property type="match status" value="1"/>
</dbReference>
<dbReference type="PANTHER" id="PTHR14217:SF1">
    <property type="entry name" value="INOSITOL-TETRAKISPHOSPHATE 1-KINASE"/>
    <property type="match status" value="1"/>
</dbReference>
<dbReference type="GeneID" id="24922260"/>
<dbReference type="InParanoid" id="D8LY52"/>
<keyword evidence="14" id="KW-1185">Reference proteome</keyword>
<evidence type="ECO:0000256" key="5">
    <source>
        <dbReference type="ARBA" id="ARBA00022777"/>
    </source>
</evidence>
<dbReference type="EC" id="2.7.1.134" evidence="9"/>
<feature type="binding site" evidence="10">
    <location>
        <position position="192"/>
    </location>
    <ligand>
        <name>ATP</name>
        <dbReference type="ChEBI" id="CHEBI:30616"/>
    </ligand>
</feature>
<keyword evidence="6 9" id="KW-0067">ATP-binding</keyword>
<dbReference type="PROSITE" id="PS50975">
    <property type="entry name" value="ATP_GRASP"/>
    <property type="match status" value="1"/>
</dbReference>
<evidence type="ECO:0000313" key="13">
    <source>
        <dbReference type="EMBL" id="CBK20507.2"/>
    </source>
</evidence>
<keyword evidence="2 9" id="KW-0808">Transferase</keyword>
<evidence type="ECO:0000313" key="14">
    <source>
        <dbReference type="Proteomes" id="UP000008312"/>
    </source>
</evidence>
<feature type="binding site" evidence="10">
    <location>
        <position position="278"/>
    </location>
    <ligand>
        <name>1D-myo-inositol 1,3,4-trisphosphate</name>
        <dbReference type="ChEBI" id="CHEBI:58414"/>
    </ligand>
</feature>
<comment type="subunit">
    <text evidence="9">Monomer.</text>
</comment>
<evidence type="ECO:0000256" key="8">
    <source>
        <dbReference type="ARBA" id="ARBA00023235"/>
    </source>
</evidence>
<dbReference type="InterPro" id="IPR008656">
    <property type="entry name" value="Inositol_tetrakis-P_1-kinase"/>
</dbReference>
<dbReference type="GO" id="GO:0000287">
    <property type="term" value="F:magnesium ion binding"/>
    <property type="evidence" value="ECO:0007669"/>
    <property type="project" value="InterPro"/>
</dbReference>
<dbReference type="PANTHER" id="PTHR14217">
    <property type="entry name" value="INOSITOL-TETRAKISPHOSPHATE 1-KINASE"/>
    <property type="match status" value="1"/>
</dbReference>
<feature type="binding site" evidence="10">
    <location>
        <position position="282"/>
    </location>
    <ligand>
        <name>1D-myo-inositol 1,3,4-trisphosphate</name>
        <dbReference type="ChEBI" id="CHEBI:58414"/>
    </ligand>
</feature>
<evidence type="ECO:0000256" key="11">
    <source>
        <dbReference type="PIRSR" id="PIRSR038186-2"/>
    </source>
</evidence>
<protein>
    <recommendedName>
        <fullName evidence="9">Inositol-tetrakisphosphate 1-kinase</fullName>
        <ecNumber evidence="9">2.7.1.134</ecNumber>
    </recommendedName>
</protein>
<keyword evidence="8" id="KW-0413">Isomerase</keyword>
<keyword evidence="7 9" id="KW-0460">Magnesium</keyword>
<comment type="similarity">
    <text evidence="1 9">Belongs to the ITPK1 family.</text>
</comment>
<feature type="binding site" evidence="11">
    <location>
        <position position="261"/>
    </location>
    <ligand>
        <name>Mg(2+)</name>
        <dbReference type="ChEBI" id="CHEBI:18420"/>
        <label>1</label>
    </ligand>
</feature>
<proteinExistence type="inferred from homology"/>
<dbReference type="OMA" id="ESCSHLT"/>
<dbReference type="GO" id="GO:0016853">
    <property type="term" value="F:isomerase activity"/>
    <property type="evidence" value="ECO:0007669"/>
    <property type="project" value="UniProtKB-KW"/>
</dbReference>
<evidence type="ECO:0000256" key="2">
    <source>
        <dbReference type="ARBA" id="ARBA00022679"/>
    </source>
</evidence>
<feature type="binding site" evidence="10">
    <location>
        <position position="134"/>
    </location>
    <ligand>
        <name>ATP</name>
        <dbReference type="ChEBI" id="CHEBI:30616"/>
    </ligand>
</feature>
<comment type="cofactor">
    <cofactor evidence="9 11">
        <name>Mg(2+)</name>
        <dbReference type="ChEBI" id="CHEBI:18420"/>
    </cofactor>
    <text evidence="9 11">Binds 2 magnesium ions per subunit.</text>
</comment>
<evidence type="ECO:0000256" key="10">
    <source>
        <dbReference type="PIRSR" id="PIRSR038186-1"/>
    </source>
</evidence>
<feature type="domain" description="ATP-grasp" evidence="12">
    <location>
        <begin position="86"/>
        <end position="306"/>
    </location>
</feature>
<sequence>MFPELGIEYYRLNIDLPYSEQKPVDAILHKLSDQVGVPSEENDRMIAWFRETQKLHPNLMFIDNCEKLDIFVRRSYSYEVATQAIQNGHLSDVLSVPKYAVLPRGENIREFLERESSPSCSLPLIEIALPILVKPEWQNGDSTHVIEVIISPSSLPVSYDIDMVIQEYKDHNGVIYKAYAIADKAFLEIRYSLPNNPIDKYTIDRLKKCPLSFSKSAEVETKNNEIIHGKPVETESLTLELVTKYVTEIEKILQMDLIGVDFIVDSADPGRVFCIDVNLFPSFTGFPDVSRVFGEFILRKCAKCFVCCRDYLWMERQAVNCIPIVGKHN</sequence>
<feature type="binding site" evidence="11">
    <location>
        <position position="276"/>
    </location>
    <ligand>
        <name>Mg(2+)</name>
        <dbReference type="ChEBI" id="CHEBI:18420"/>
        <label>1</label>
    </ligand>
</feature>
<dbReference type="Gene3D" id="3.30.470.20">
    <property type="entry name" value="ATP-grasp fold, B domain"/>
    <property type="match status" value="1"/>
</dbReference>
<dbReference type="InterPro" id="IPR040464">
    <property type="entry name" value="InsP(3)kin_ATP-grasp"/>
</dbReference>
<dbReference type="AlphaFoldDB" id="D8LY52"/>
<dbReference type="SUPFAM" id="SSF56059">
    <property type="entry name" value="Glutathione synthetase ATP-binding domain-like"/>
    <property type="match status" value="1"/>
</dbReference>
<comment type="function">
    <text evidence="9">Kinase that can phosphorylate various inositol polyphosphate such as Ins(3,4,5,6)P4 or Ins(1,3,4)P3.</text>
</comment>
<evidence type="ECO:0000256" key="4">
    <source>
        <dbReference type="ARBA" id="ARBA00022741"/>
    </source>
</evidence>
<accession>D8LY52</accession>
<dbReference type="Pfam" id="PF05770">
    <property type="entry name" value="Ins134_P3_kin"/>
    <property type="match status" value="1"/>
</dbReference>
<dbReference type="OrthoDB" id="25308at2759"/>
<dbReference type="GO" id="GO:0047325">
    <property type="term" value="F:inositol-3,4,5,6-tetrakisphosphate 1-kinase activity"/>
    <property type="evidence" value="ECO:0007669"/>
    <property type="project" value="UniProtKB-EC"/>
</dbReference>
<name>D8LY52_BLAHO</name>
<dbReference type="InterPro" id="IPR011761">
    <property type="entry name" value="ATP-grasp"/>
</dbReference>
<keyword evidence="3 9" id="KW-0479">Metal-binding</keyword>
<feature type="binding site" evidence="10">
    <location>
        <position position="114"/>
    </location>
    <ligand>
        <name>ATP</name>
        <dbReference type="ChEBI" id="CHEBI:30616"/>
    </ligand>
</feature>
<dbReference type="GO" id="GO:0005737">
    <property type="term" value="C:cytoplasm"/>
    <property type="evidence" value="ECO:0007669"/>
    <property type="project" value="TreeGrafter"/>
</dbReference>
<evidence type="ECO:0000256" key="6">
    <source>
        <dbReference type="ARBA" id="ARBA00022840"/>
    </source>
</evidence>
<dbReference type="EMBL" id="FN668639">
    <property type="protein sequence ID" value="CBK20507.2"/>
    <property type="molecule type" value="Genomic_DNA"/>
</dbReference>
<evidence type="ECO:0000256" key="9">
    <source>
        <dbReference type="PIRNR" id="PIRNR038186"/>
    </source>
</evidence>
<organism evidence="13">
    <name type="scientific">Blastocystis hominis</name>
    <dbReference type="NCBI Taxonomy" id="12968"/>
    <lineage>
        <taxon>Eukaryota</taxon>
        <taxon>Sar</taxon>
        <taxon>Stramenopiles</taxon>
        <taxon>Bigyra</taxon>
        <taxon>Opalozoa</taxon>
        <taxon>Opalinata</taxon>
        <taxon>Blastocystidae</taxon>
        <taxon>Blastocystis</taxon>
    </lineage>
</organism>
<feature type="binding site" evidence="10">
    <location>
        <begin position="166"/>
        <end position="177"/>
    </location>
    <ligand>
        <name>ATP</name>
        <dbReference type="ChEBI" id="CHEBI:30616"/>
    </ligand>
</feature>
<feature type="binding site" evidence="10">
    <location>
        <position position="144"/>
    </location>
    <ligand>
        <name>1D-myo-inositol 1,3,4-trisphosphate</name>
        <dbReference type="ChEBI" id="CHEBI:58414"/>
    </ligand>
</feature>
<evidence type="ECO:0000256" key="7">
    <source>
        <dbReference type="ARBA" id="ARBA00022842"/>
    </source>
</evidence>
<dbReference type="GO" id="GO:0052725">
    <property type="term" value="F:inositol-1,3,4-trisphosphate 6-kinase activity"/>
    <property type="evidence" value="ECO:0007669"/>
    <property type="project" value="InterPro"/>
</dbReference>
<dbReference type="Proteomes" id="UP000008312">
    <property type="component" value="Unassembled WGS sequence"/>
</dbReference>
<dbReference type="GO" id="GO:0032957">
    <property type="term" value="P:inositol trisphosphate metabolic process"/>
    <property type="evidence" value="ECO:0007669"/>
    <property type="project" value="InterPro"/>
</dbReference>
<reference evidence="13" key="1">
    <citation type="submission" date="2010-02" db="EMBL/GenBank/DDBJ databases">
        <title>Sequencing and annotation of the Blastocystis hominis genome.</title>
        <authorList>
            <person name="Wincker P."/>
        </authorList>
    </citation>
    <scope>NUCLEOTIDE SEQUENCE</scope>
    <source>
        <strain evidence="13">Singapore isolate B</strain>
    </source>
</reference>
<feature type="binding site" evidence="11">
    <location>
        <position position="278"/>
    </location>
    <ligand>
        <name>Mg(2+)</name>
        <dbReference type="ChEBI" id="CHEBI:18420"/>
        <label>2</label>
    </ligand>
</feature>